<dbReference type="SUPFAM" id="SSF103473">
    <property type="entry name" value="MFS general substrate transporter"/>
    <property type="match status" value="1"/>
</dbReference>
<evidence type="ECO:0000256" key="5">
    <source>
        <dbReference type="ARBA" id="ARBA00023136"/>
    </source>
</evidence>
<keyword evidence="2" id="KW-0813">Transport</keyword>
<evidence type="ECO:0000256" key="7">
    <source>
        <dbReference type="SAM" id="Phobius"/>
    </source>
</evidence>
<proteinExistence type="predicted"/>
<reference evidence="8 9" key="1">
    <citation type="journal article" date="2021" name="Elife">
        <title>Chloroplast acquisition without the gene transfer in kleptoplastic sea slugs, Plakobranchus ocellatus.</title>
        <authorList>
            <person name="Maeda T."/>
            <person name="Takahashi S."/>
            <person name="Yoshida T."/>
            <person name="Shimamura S."/>
            <person name="Takaki Y."/>
            <person name="Nagai Y."/>
            <person name="Toyoda A."/>
            <person name="Suzuki Y."/>
            <person name="Arimoto A."/>
            <person name="Ishii H."/>
            <person name="Satoh N."/>
            <person name="Nishiyama T."/>
            <person name="Hasebe M."/>
            <person name="Maruyama T."/>
            <person name="Minagawa J."/>
            <person name="Obokata J."/>
            <person name="Shigenobu S."/>
        </authorList>
    </citation>
    <scope>NUCLEOTIDE SEQUENCE [LARGE SCALE GENOMIC DNA]</scope>
</reference>
<protein>
    <submittedName>
        <fullName evidence="8">Oxalate:formate antiporter</fullName>
    </submittedName>
</protein>
<feature type="transmembrane region" description="Helical" evidence="7">
    <location>
        <begin position="110"/>
        <end position="133"/>
    </location>
</feature>
<dbReference type="AlphaFoldDB" id="A0AAV4ARI9"/>
<dbReference type="EMBL" id="BLXT01004129">
    <property type="protein sequence ID" value="GFO09920.1"/>
    <property type="molecule type" value="Genomic_DNA"/>
</dbReference>
<feature type="transmembrane region" description="Helical" evidence="7">
    <location>
        <begin position="459"/>
        <end position="482"/>
    </location>
</feature>
<feature type="transmembrane region" description="Helical" evidence="7">
    <location>
        <begin position="332"/>
        <end position="349"/>
    </location>
</feature>
<feature type="transmembrane region" description="Helical" evidence="7">
    <location>
        <begin position="53"/>
        <end position="72"/>
    </location>
</feature>
<feature type="transmembrane region" description="Helical" evidence="7">
    <location>
        <begin position="401"/>
        <end position="419"/>
    </location>
</feature>
<keyword evidence="3 7" id="KW-0812">Transmembrane</keyword>
<keyword evidence="9" id="KW-1185">Reference proteome</keyword>
<dbReference type="GO" id="GO:0016020">
    <property type="term" value="C:membrane"/>
    <property type="evidence" value="ECO:0007669"/>
    <property type="project" value="UniProtKB-SubCell"/>
</dbReference>
<name>A0AAV4ARI9_9GAST</name>
<feature type="compositionally biased region" description="Basic and acidic residues" evidence="6">
    <location>
        <begin position="302"/>
        <end position="313"/>
    </location>
</feature>
<keyword evidence="4 7" id="KW-1133">Transmembrane helix</keyword>
<feature type="transmembrane region" description="Helical" evidence="7">
    <location>
        <begin position="12"/>
        <end position="33"/>
    </location>
</feature>
<comment type="caution">
    <text evidence="8">The sequence shown here is derived from an EMBL/GenBank/DDBJ whole genome shotgun (WGS) entry which is preliminary data.</text>
</comment>
<evidence type="ECO:0000256" key="2">
    <source>
        <dbReference type="ARBA" id="ARBA00022448"/>
    </source>
</evidence>
<evidence type="ECO:0000313" key="9">
    <source>
        <dbReference type="Proteomes" id="UP000735302"/>
    </source>
</evidence>
<comment type="subcellular location">
    <subcellularLocation>
        <location evidence="1">Membrane</location>
        <topology evidence="1">Multi-pass membrane protein</topology>
    </subcellularLocation>
</comment>
<dbReference type="PANTHER" id="PTHR43385:SF1">
    <property type="entry name" value="RIBOFLAVIN TRANSPORTER RIBJ"/>
    <property type="match status" value="1"/>
</dbReference>
<organism evidence="8 9">
    <name type="scientific">Plakobranchus ocellatus</name>
    <dbReference type="NCBI Taxonomy" id="259542"/>
    <lineage>
        <taxon>Eukaryota</taxon>
        <taxon>Metazoa</taxon>
        <taxon>Spiralia</taxon>
        <taxon>Lophotrochozoa</taxon>
        <taxon>Mollusca</taxon>
        <taxon>Gastropoda</taxon>
        <taxon>Heterobranchia</taxon>
        <taxon>Euthyneura</taxon>
        <taxon>Panpulmonata</taxon>
        <taxon>Sacoglossa</taxon>
        <taxon>Placobranchoidea</taxon>
        <taxon>Plakobranchidae</taxon>
        <taxon>Plakobranchus</taxon>
    </lineage>
</organism>
<feature type="region of interest" description="Disordered" evidence="6">
    <location>
        <begin position="302"/>
        <end position="321"/>
    </location>
</feature>
<evidence type="ECO:0000256" key="3">
    <source>
        <dbReference type="ARBA" id="ARBA00022692"/>
    </source>
</evidence>
<dbReference type="PANTHER" id="PTHR43385">
    <property type="entry name" value="RIBOFLAVIN TRANSPORTER RIBJ"/>
    <property type="match status" value="1"/>
</dbReference>
<dbReference type="Proteomes" id="UP000735302">
    <property type="component" value="Unassembled WGS sequence"/>
</dbReference>
<dbReference type="InterPro" id="IPR036259">
    <property type="entry name" value="MFS_trans_sf"/>
</dbReference>
<dbReference type="Gene3D" id="1.20.1250.20">
    <property type="entry name" value="MFS general substrate transporter like domains"/>
    <property type="match status" value="2"/>
</dbReference>
<dbReference type="InterPro" id="IPR052983">
    <property type="entry name" value="MFS_Riboflavin_Transporter"/>
</dbReference>
<evidence type="ECO:0000313" key="8">
    <source>
        <dbReference type="EMBL" id="GFO09920.1"/>
    </source>
</evidence>
<feature type="transmembrane region" description="Helical" evidence="7">
    <location>
        <begin position="488"/>
        <end position="508"/>
    </location>
</feature>
<dbReference type="InterPro" id="IPR011701">
    <property type="entry name" value="MFS"/>
</dbReference>
<feature type="transmembrane region" description="Helical" evidence="7">
    <location>
        <begin position="84"/>
        <end position="104"/>
    </location>
</feature>
<accession>A0AAV4ARI9</accession>
<sequence>MRFQKEKWVKYCSVIGAHFLTASMSFMWTYGNLAPYVDSYVKFSCSPDCADGGTQWILNLWLIGTTPGLFLVDPMVKIVGMKRLVMLSVLLSSLAVLASAWMLHISVIGASLLMGLLNGISVGVPNILSLTFINGWIPERSSIFTATVTSSAPVVAIIQNQIVTAYVNPLNLRPDVQQGSSAFFSQPQILERVPGAILIIAGMTLAVQVVGCVLVENPPVQQSIDKTDAVSQTHSRVVKDTDKLYDTFCPESVSARVSTPSILNGHEGLSHCESNSYTHYNMDSSKAPETCSHNTCSSKRPAVEVHESNDSKQGESTPVPSCKPSQALKTRVFWALCFYAGCMGYGVIIKNSFFKVFGLLYIPDDRFLTLLGSLIPLIEAICRVIFGAVLDKNIFNIKDCLVFGLSLCSVLFAFFYFAPQVNKPVYVILILALSFAQSLFFLLIALCTFVLFGPAHFALLYALVFMAPTTSSVVSALIVTPILQTLGWFWLFMTPSILSALGLGFVMITEFEDSAEVHAAL</sequence>
<evidence type="ECO:0000256" key="1">
    <source>
        <dbReference type="ARBA" id="ARBA00004141"/>
    </source>
</evidence>
<dbReference type="Pfam" id="PF07690">
    <property type="entry name" value="MFS_1"/>
    <property type="match status" value="1"/>
</dbReference>
<dbReference type="GO" id="GO:0022857">
    <property type="term" value="F:transmembrane transporter activity"/>
    <property type="evidence" value="ECO:0007669"/>
    <property type="project" value="InterPro"/>
</dbReference>
<keyword evidence="5 7" id="KW-0472">Membrane</keyword>
<evidence type="ECO:0000256" key="4">
    <source>
        <dbReference type="ARBA" id="ARBA00022989"/>
    </source>
</evidence>
<feature type="transmembrane region" description="Helical" evidence="7">
    <location>
        <begin position="425"/>
        <end position="452"/>
    </location>
</feature>
<gene>
    <name evidence="8" type="ORF">PoB_003642500</name>
</gene>
<evidence type="ECO:0000256" key="6">
    <source>
        <dbReference type="SAM" id="MobiDB-lite"/>
    </source>
</evidence>